<dbReference type="Proteomes" id="UP001054252">
    <property type="component" value="Unassembled WGS sequence"/>
</dbReference>
<evidence type="ECO:0000313" key="2">
    <source>
        <dbReference type="Proteomes" id="UP001054252"/>
    </source>
</evidence>
<dbReference type="EMBL" id="BPVZ01000156">
    <property type="protein sequence ID" value="GKV42237.1"/>
    <property type="molecule type" value="Genomic_DNA"/>
</dbReference>
<comment type="caution">
    <text evidence="1">The sequence shown here is derived from an EMBL/GenBank/DDBJ whole genome shotgun (WGS) entry which is preliminary data.</text>
</comment>
<protein>
    <submittedName>
        <fullName evidence="1">Uncharacterized protein</fullName>
    </submittedName>
</protein>
<accession>A0AAV5M0U0</accession>
<organism evidence="1 2">
    <name type="scientific">Rubroshorea leprosula</name>
    <dbReference type="NCBI Taxonomy" id="152421"/>
    <lineage>
        <taxon>Eukaryota</taxon>
        <taxon>Viridiplantae</taxon>
        <taxon>Streptophyta</taxon>
        <taxon>Embryophyta</taxon>
        <taxon>Tracheophyta</taxon>
        <taxon>Spermatophyta</taxon>
        <taxon>Magnoliopsida</taxon>
        <taxon>eudicotyledons</taxon>
        <taxon>Gunneridae</taxon>
        <taxon>Pentapetalae</taxon>
        <taxon>rosids</taxon>
        <taxon>malvids</taxon>
        <taxon>Malvales</taxon>
        <taxon>Dipterocarpaceae</taxon>
        <taxon>Rubroshorea</taxon>
    </lineage>
</organism>
<evidence type="ECO:0000313" key="1">
    <source>
        <dbReference type="EMBL" id="GKV42237.1"/>
    </source>
</evidence>
<dbReference type="AlphaFoldDB" id="A0AAV5M0U0"/>
<name>A0AAV5M0U0_9ROSI</name>
<keyword evidence="2" id="KW-1185">Reference proteome</keyword>
<reference evidence="1 2" key="1">
    <citation type="journal article" date="2021" name="Commun. Biol.">
        <title>The genome of Shorea leprosula (Dipterocarpaceae) highlights the ecological relevance of drought in aseasonal tropical rainforests.</title>
        <authorList>
            <person name="Ng K.K.S."/>
            <person name="Kobayashi M.J."/>
            <person name="Fawcett J.A."/>
            <person name="Hatakeyama M."/>
            <person name="Paape T."/>
            <person name="Ng C.H."/>
            <person name="Ang C.C."/>
            <person name="Tnah L.H."/>
            <person name="Lee C.T."/>
            <person name="Nishiyama T."/>
            <person name="Sese J."/>
            <person name="O'Brien M.J."/>
            <person name="Copetti D."/>
            <person name="Mohd Noor M.I."/>
            <person name="Ong R.C."/>
            <person name="Putra M."/>
            <person name="Sireger I.Z."/>
            <person name="Indrioko S."/>
            <person name="Kosugi Y."/>
            <person name="Izuno A."/>
            <person name="Isagi Y."/>
            <person name="Lee S.L."/>
            <person name="Shimizu K.K."/>
        </authorList>
    </citation>
    <scope>NUCLEOTIDE SEQUENCE [LARGE SCALE GENOMIC DNA]</scope>
    <source>
        <strain evidence="1">214</strain>
    </source>
</reference>
<sequence length="34" mass="4243">MSARRLPRPWIWVMGRDKYSNMPLVDKTIRKRHF</sequence>
<gene>
    <name evidence="1" type="ORF">SLEP1_g49666</name>
</gene>
<proteinExistence type="predicted"/>